<dbReference type="SMART" id="SM00119">
    <property type="entry name" value="HECTc"/>
    <property type="match status" value="1"/>
</dbReference>
<evidence type="ECO:0000256" key="4">
    <source>
        <dbReference type="ARBA" id="ARBA00022786"/>
    </source>
</evidence>
<keyword evidence="4 5" id="KW-0833">Ubl conjugation pathway</keyword>
<evidence type="ECO:0000256" key="3">
    <source>
        <dbReference type="ARBA" id="ARBA00022679"/>
    </source>
</evidence>
<evidence type="ECO:0000256" key="2">
    <source>
        <dbReference type="ARBA" id="ARBA00012485"/>
    </source>
</evidence>
<reference evidence="9 10" key="1">
    <citation type="journal article" date="2018" name="New Phytol.">
        <title>Phylogenomics of Endogonaceae and evolution of mycorrhizas within Mucoromycota.</title>
        <authorList>
            <person name="Chang Y."/>
            <person name="Desiro A."/>
            <person name="Na H."/>
            <person name="Sandor L."/>
            <person name="Lipzen A."/>
            <person name="Clum A."/>
            <person name="Barry K."/>
            <person name="Grigoriev I.V."/>
            <person name="Martin F.M."/>
            <person name="Stajich J.E."/>
            <person name="Smith M.E."/>
            <person name="Bonito G."/>
            <person name="Spatafora J.W."/>
        </authorList>
    </citation>
    <scope>NUCLEOTIDE SEQUENCE [LARGE SCALE GENOMIC DNA]</scope>
    <source>
        <strain evidence="9 10">GMNB39</strain>
    </source>
</reference>
<protein>
    <recommendedName>
        <fullName evidence="2">HECT-type E3 ubiquitin transferase</fullName>
        <ecNumber evidence="2">2.3.2.26</ecNumber>
    </recommendedName>
</protein>
<evidence type="ECO:0000256" key="5">
    <source>
        <dbReference type="PROSITE-ProRule" id="PRU00104"/>
    </source>
</evidence>
<dbReference type="Gene3D" id="3.30.2160.10">
    <property type="entry name" value="Hect, E3 ligase catalytic domain"/>
    <property type="match status" value="1"/>
</dbReference>
<dbReference type="InterPro" id="IPR044611">
    <property type="entry name" value="E3A/B/C-like"/>
</dbReference>
<gene>
    <name evidence="9" type="ORF">BC936DRAFT_138950</name>
</gene>
<feature type="compositionally biased region" description="Acidic residues" evidence="6">
    <location>
        <begin position="37"/>
        <end position="47"/>
    </location>
</feature>
<feature type="domain" description="HECT" evidence="8">
    <location>
        <begin position="409"/>
        <end position="595"/>
    </location>
</feature>
<accession>A0A433BCY5</accession>
<keyword evidence="3" id="KW-0808">Transferase</keyword>
<feature type="chain" id="PRO_5019282656" description="HECT-type E3 ubiquitin transferase" evidence="7">
    <location>
        <begin position="21"/>
        <end position="796"/>
    </location>
</feature>
<sequence>MSYLRVLQILLLRLPSTLLANEEDSTIAATNSGGTFSDDDDSSDEDGDAHMIDAPPLRSAPNPANTEPKLDPLLLRWLSLLHDPAHLASLLGYHLNRFPAPPSKSASASPIAKIANYLVTVMIRWSSSKDSLLAHLMYALPVPAGNGKGEVVGSGSVLRVLWETWKATSLGKKVLEVAASKGSGKVPVGVVFDFANAEDWAILVLLCEVFTRLLVTMGDDEFYGQRHGKNPLRLEEIIEMSGVLRDIAFMLHWNDASLKMESVLQGTCIKVTHLRTVVTKLTQHIHARDSRRPFCPTTHWLVSDLDVESFVRSVVEEEQALDHERELDLRFRRRHMSVASPRLAVLNQIPFVIPFEDRVQIFREFVANDRERTNPGGYFQHHQHGATRVKATVHRDNVLEDGFMQLNKLGPSLKSKIAISFIDKFGLAEEGIDGGGVFKEFLTALTKQAFDTNYGLFLHTPEHILYPNPHAYALESQQLAYFEFLGRVMGKALYEGILVDVPFAGFFLNKWLGKMNYLDDLPSLDPELYQGLISLKNYDGNVEDLALDFSITSSDFGKAHTIDLILGGRNIPVTNSNRTRYIYLMAHYRLNVQIDLAPDVQPTGAPDPARRRICAHRHRRPPCQHGLLRFQRDRPDDTEFLVGRVAHGQRPEAQLRQVRYKLLATAASRVQGAEPQVLHQKCWAEQRAVANEFDLRQFVEVAGIFGSGYIEEVSLIFYFGFQAMGSVVGYLGGSCKIAVCCGLLPPCRKKIELKSFVFTHRQCYPVTPGNCCTRSTRRPGLIFRSARKMGNNFFFV</sequence>
<evidence type="ECO:0000256" key="6">
    <source>
        <dbReference type="SAM" id="MobiDB-lite"/>
    </source>
</evidence>
<comment type="catalytic activity">
    <reaction evidence="1">
        <text>S-ubiquitinyl-[E2 ubiquitin-conjugating enzyme]-L-cysteine + [acceptor protein]-L-lysine = [E2 ubiquitin-conjugating enzyme]-L-cysteine + N(6)-ubiquitinyl-[acceptor protein]-L-lysine.</text>
        <dbReference type="EC" id="2.3.2.26"/>
    </reaction>
</comment>
<comment type="caution">
    <text evidence="9">The sequence shown here is derived from an EMBL/GenBank/DDBJ whole genome shotgun (WGS) entry which is preliminary data.</text>
</comment>
<dbReference type="Proteomes" id="UP000268093">
    <property type="component" value="Unassembled WGS sequence"/>
</dbReference>
<dbReference type="EC" id="2.3.2.26" evidence="2"/>
<evidence type="ECO:0000256" key="7">
    <source>
        <dbReference type="SAM" id="SignalP"/>
    </source>
</evidence>
<evidence type="ECO:0000313" key="9">
    <source>
        <dbReference type="EMBL" id="RUP24077.1"/>
    </source>
</evidence>
<dbReference type="GO" id="GO:0000209">
    <property type="term" value="P:protein polyubiquitination"/>
    <property type="evidence" value="ECO:0007669"/>
    <property type="project" value="InterPro"/>
</dbReference>
<proteinExistence type="predicted"/>
<dbReference type="SUPFAM" id="SSF56204">
    <property type="entry name" value="Hect, E3 ligase catalytic domain"/>
    <property type="match status" value="1"/>
</dbReference>
<organism evidence="9 10">
    <name type="scientific">Jimgerdemannia flammicorona</name>
    <dbReference type="NCBI Taxonomy" id="994334"/>
    <lineage>
        <taxon>Eukaryota</taxon>
        <taxon>Fungi</taxon>
        <taxon>Fungi incertae sedis</taxon>
        <taxon>Mucoromycota</taxon>
        <taxon>Mucoromycotina</taxon>
        <taxon>Endogonomycetes</taxon>
        <taxon>Endogonales</taxon>
        <taxon>Endogonaceae</taxon>
        <taxon>Jimgerdemannia</taxon>
    </lineage>
</organism>
<dbReference type="PANTHER" id="PTHR45700:SF2">
    <property type="entry name" value="UBIQUITIN-PROTEIN LIGASE E3C"/>
    <property type="match status" value="1"/>
</dbReference>
<evidence type="ECO:0000256" key="1">
    <source>
        <dbReference type="ARBA" id="ARBA00000885"/>
    </source>
</evidence>
<dbReference type="OrthoDB" id="8068875at2759"/>
<dbReference type="FunFam" id="3.30.2160.10:FF:000002">
    <property type="entry name" value="Putative Ubiquitin-protein ligase E3C"/>
    <property type="match status" value="1"/>
</dbReference>
<keyword evidence="10" id="KW-1185">Reference proteome</keyword>
<keyword evidence="7" id="KW-0732">Signal</keyword>
<dbReference type="AlphaFoldDB" id="A0A433BCY5"/>
<dbReference type="GO" id="GO:0006511">
    <property type="term" value="P:ubiquitin-dependent protein catabolic process"/>
    <property type="evidence" value="ECO:0007669"/>
    <property type="project" value="TreeGrafter"/>
</dbReference>
<comment type="caution">
    <text evidence="5">Lacks conserved residue(s) required for the propagation of feature annotation.</text>
</comment>
<evidence type="ECO:0000259" key="8">
    <source>
        <dbReference type="PROSITE" id="PS50237"/>
    </source>
</evidence>
<dbReference type="PANTHER" id="PTHR45700">
    <property type="entry name" value="UBIQUITIN-PROTEIN LIGASE E3C"/>
    <property type="match status" value="1"/>
</dbReference>
<dbReference type="Gene3D" id="3.90.1750.10">
    <property type="entry name" value="Hect, E3 ligase catalytic domains"/>
    <property type="match status" value="1"/>
</dbReference>
<dbReference type="GO" id="GO:0061630">
    <property type="term" value="F:ubiquitin protein ligase activity"/>
    <property type="evidence" value="ECO:0007669"/>
    <property type="project" value="UniProtKB-EC"/>
</dbReference>
<dbReference type="InterPro" id="IPR035983">
    <property type="entry name" value="Hect_E3_ubiquitin_ligase"/>
</dbReference>
<name>A0A433BCY5_9FUNG</name>
<dbReference type="InterPro" id="IPR000569">
    <property type="entry name" value="HECT_dom"/>
</dbReference>
<feature type="signal peptide" evidence="7">
    <location>
        <begin position="1"/>
        <end position="20"/>
    </location>
</feature>
<evidence type="ECO:0000313" key="10">
    <source>
        <dbReference type="Proteomes" id="UP000268093"/>
    </source>
</evidence>
<dbReference type="EMBL" id="RBNI01014021">
    <property type="protein sequence ID" value="RUP24077.1"/>
    <property type="molecule type" value="Genomic_DNA"/>
</dbReference>
<dbReference type="Pfam" id="PF00632">
    <property type="entry name" value="HECT"/>
    <property type="match status" value="1"/>
</dbReference>
<feature type="region of interest" description="Disordered" evidence="6">
    <location>
        <begin position="29"/>
        <end position="65"/>
    </location>
</feature>
<dbReference type="PROSITE" id="PS50237">
    <property type="entry name" value="HECT"/>
    <property type="match status" value="1"/>
</dbReference>